<dbReference type="HOGENOM" id="CLU_1219820_0_0_1"/>
<dbReference type="Proteomes" id="UP000030671">
    <property type="component" value="Unassembled WGS sequence"/>
</dbReference>
<dbReference type="AlphaFoldDB" id="W4JTU5"/>
<reference evidence="1 2" key="1">
    <citation type="journal article" date="2012" name="New Phytol.">
        <title>Insight into trade-off between wood decay and parasitism from the genome of a fungal forest pathogen.</title>
        <authorList>
            <person name="Olson A."/>
            <person name="Aerts A."/>
            <person name="Asiegbu F."/>
            <person name="Belbahri L."/>
            <person name="Bouzid O."/>
            <person name="Broberg A."/>
            <person name="Canback B."/>
            <person name="Coutinho P.M."/>
            <person name="Cullen D."/>
            <person name="Dalman K."/>
            <person name="Deflorio G."/>
            <person name="van Diepen L.T."/>
            <person name="Dunand C."/>
            <person name="Duplessis S."/>
            <person name="Durling M."/>
            <person name="Gonthier P."/>
            <person name="Grimwood J."/>
            <person name="Fossdal C.G."/>
            <person name="Hansson D."/>
            <person name="Henrissat B."/>
            <person name="Hietala A."/>
            <person name="Himmelstrand K."/>
            <person name="Hoffmeister D."/>
            <person name="Hogberg N."/>
            <person name="James T.Y."/>
            <person name="Karlsson M."/>
            <person name="Kohler A."/>
            <person name="Kues U."/>
            <person name="Lee Y.H."/>
            <person name="Lin Y.C."/>
            <person name="Lind M."/>
            <person name="Lindquist E."/>
            <person name="Lombard V."/>
            <person name="Lucas S."/>
            <person name="Lunden K."/>
            <person name="Morin E."/>
            <person name="Murat C."/>
            <person name="Park J."/>
            <person name="Raffaello T."/>
            <person name="Rouze P."/>
            <person name="Salamov A."/>
            <person name="Schmutz J."/>
            <person name="Solheim H."/>
            <person name="Stahlberg J."/>
            <person name="Velez H."/>
            <person name="de Vries R.P."/>
            <person name="Wiebenga A."/>
            <person name="Woodward S."/>
            <person name="Yakovlev I."/>
            <person name="Garbelotto M."/>
            <person name="Martin F."/>
            <person name="Grigoriev I.V."/>
            <person name="Stenlid J."/>
        </authorList>
    </citation>
    <scope>NUCLEOTIDE SEQUENCE [LARGE SCALE GENOMIC DNA]</scope>
    <source>
        <strain evidence="1 2">TC 32-1</strain>
    </source>
</reference>
<dbReference type="EMBL" id="KI925464">
    <property type="protein sequence ID" value="ETW76281.1"/>
    <property type="molecule type" value="Genomic_DNA"/>
</dbReference>
<evidence type="ECO:0000313" key="1">
    <source>
        <dbReference type="EMBL" id="ETW76281.1"/>
    </source>
</evidence>
<dbReference type="KEGG" id="hir:HETIRDRAFT_421768"/>
<dbReference type="RefSeq" id="XP_009551210.1">
    <property type="nucleotide sequence ID" value="XM_009552915.1"/>
</dbReference>
<protein>
    <submittedName>
        <fullName evidence="1">Uncharacterized protein</fullName>
    </submittedName>
</protein>
<accession>W4JTU5</accession>
<proteinExistence type="predicted"/>
<evidence type="ECO:0000313" key="2">
    <source>
        <dbReference type="Proteomes" id="UP000030671"/>
    </source>
</evidence>
<gene>
    <name evidence="1" type="ORF">HETIRDRAFT_421768</name>
</gene>
<name>W4JTU5_HETIT</name>
<organism evidence="1 2">
    <name type="scientific">Heterobasidion irregulare (strain TC 32-1)</name>
    <dbReference type="NCBI Taxonomy" id="747525"/>
    <lineage>
        <taxon>Eukaryota</taxon>
        <taxon>Fungi</taxon>
        <taxon>Dikarya</taxon>
        <taxon>Basidiomycota</taxon>
        <taxon>Agaricomycotina</taxon>
        <taxon>Agaricomycetes</taxon>
        <taxon>Russulales</taxon>
        <taxon>Bondarzewiaceae</taxon>
        <taxon>Heterobasidion</taxon>
        <taxon>Heterobasidion annosum species complex</taxon>
    </lineage>
</organism>
<dbReference type="GeneID" id="20673747"/>
<keyword evidence="2" id="KW-1185">Reference proteome</keyword>
<dbReference type="InParanoid" id="W4JTU5"/>
<sequence length="227" mass="25538">MSPSTRLSKPIDYLLVDDHNKRREVRTVLVNANILDPKPMGSSKNSYAPLGATLELLTELVQEDMLKKWLINFDPDDILFYEPTDPIPTRTVRTRSMDEYRAMMNDGSLCQKQDEIREYIKAPGGGGRVVSFLVQVGRILEGPISSQHGSTESKRSTGLPGEEPWYWNRLVRLEEAVKRSGPPSKNAKASSYVKYQRGFARVIDGRSSIAGLDNRAPSIELYHPVFA</sequence>